<dbReference type="NCBIfam" id="TIGR03696">
    <property type="entry name" value="Rhs_assc_core"/>
    <property type="match status" value="1"/>
</dbReference>
<dbReference type="PANTHER" id="PTHR21666">
    <property type="entry name" value="PEPTIDASE-RELATED"/>
    <property type="match status" value="1"/>
</dbReference>
<dbReference type="PANTHER" id="PTHR21666:SF289">
    <property type="entry name" value="L-ALA--D-GLU ENDOPEPTIDASE"/>
    <property type="match status" value="1"/>
</dbReference>
<organism evidence="4 5">
    <name type="scientific">Algoriphagus chordae</name>
    <dbReference type="NCBI Taxonomy" id="237019"/>
    <lineage>
        <taxon>Bacteria</taxon>
        <taxon>Pseudomonadati</taxon>
        <taxon>Bacteroidota</taxon>
        <taxon>Cytophagia</taxon>
        <taxon>Cytophagales</taxon>
        <taxon>Cyclobacteriaceae</taxon>
        <taxon>Algoriphagus</taxon>
    </lineage>
</organism>
<proteinExistence type="predicted"/>
<dbReference type="Gene3D" id="2.180.10.10">
    <property type="entry name" value="RHS repeat-associated core"/>
    <property type="match status" value="1"/>
</dbReference>
<dbReference type="InterPro" id="IPR016047">
    <property type="entry name" value="M23ase_b-sheet_dom"/>
</dbReference>
<reference evidence="4 5" key="1">
    <citation type="submission" date="2018-06" db="EMBL/GenBank/DDBJ databases">
        <title>Genomic Encyclopedia of Archaeal and Bacterial Type Strains, Phase II (KMG-II): from individual species to whole genera.</title>
        <authorList>
            <person name="Goeker M."/>
        </authorList>
    </citation>
    <scope>NUCLEOTIDE SEQUENCE [LARGE SCALE GENOMIC DNA]</scope>
    <source>
        <strain evidence="4 5">DSM 19830</strain>
    </source>
</reference>
<dbReference type="OrthoDB" id="667524at2"/>
<evidence type="ECO:0000313" key="4">
    <source>
        <dbReference type="EMBL" id="PZX56800.1"/>
    </source>
</evidence>
<dbReference type="SUPFAM" id="SSF51261">
    <property type="entry name" value="Duplicated hybrid motif"/>
    <property type="match status" value="1"/>
</dbReference>
<dbReference type="EMBL" id="QKZT01000002">
    <property type="protein sequence ID" value="PZX56800.1"/>
    <property type="molecule type" value="Genomic_DNA"/>
</dbReference>
<gene>
    <name evidence="4" type="ORF">LV85_00733</name>
</gene>
<evidence type="ECO:0000259" key="3">
    <source>
        <dbReference type="Pfam" id="PF01551"/>
    </source>
</evidence>
<sequence>MGVSLYDFGARMYDPAIGRWFVMDPMAEKMRGHSPYNYAFNNPLRFIDPDGMMPQVANVQATPQHSDSEDPTQNEVGTGQVGKKRDEVMIDVGYGQKVSSRDIQGEDYIGDFETRGGSTKNKSEVLDSPVGNARVSSAFKSTRTCEKCSNTHGGTDYAVSIGTNVSVTASGKVVKAYNSKTYGNTVIVDHGPSSDSNGNVYTLYAHGNSIPEKEGQPVSVGDLILVSGNTGRNTTGPHLHYEVIVTKHTPFETACFGNLNIRFAPTDLKYFLGK</sequence>
<evidence type="ECO:0000256" key="2">
    <source>
        <dbReference type="SAM" id="MobiDB-lite"/>
    </source>
</evidence>
<dbReference type="CDD" id="cd12797">
    <property type="entry name" value="M23_peptidase"/>
    <property type="match status" value="1"/>
</dbReference>
<name>A0A2W7REJ4_9BACT</name>
<feature type="domain" description="M23ase beta-sheet core" evidence="3">
    <location>
        <begin position="151"/>
        <end position="246"/>
    </location>
</feature>
<comment type="caution">
    <text evidence="4">The sequence shown here is derived from an EMBL/GenBank/DDBJ whole genome shotgun (WGS) entry which is preliminary data.</text>
</comment>
<dbReference type="Gene3D" id="2.70.70.10">
    <property type="entry name" value="Glucose Permease (Domain IIA)"/>
    <property type="match status" value="1"/>
</dbReference>
<dbReference type="InterPro" id="IPR022385">
    <property type="entry name" value="Rhs_assc_core"/>
</dbReference>
<dbReference type="InterPro" id="IPR011055">
    <property type="entry name" value="Dup_hybrid_motif"/>
</dbReference>
<feature type="region of interest" description="Disordered" evidence="2">
    <location>
        <begin position="59"/>
        <end position="83"/>
    </location>
</feature>
<protein>
    <submittedName>
        <fullName evidence="4">RHS repeat-associated protein</fullName>
    </submittedName>
</protein>
<keyword evidence="1" id="KW-0732">Signal</keyword>
<evidence type="ECO:0000313" key="5">
    <source>
        <dbReference type="Proteomes" id="UP000248882"/>
    </source>
</evidence>
<keyword evidence="5" id="KW-1185">Reference proteome</keyword>
<dbReference type="GO" id="GO:0004222">
    <property type="term" value="F:metalloendopeptidase activity"/>
    <property type="evidence" value="ECO:0007669"/>
    <property type="project" value="TreeGrafter"/>
</dbReference>
<dbReference type="Proteomes" id="UP000248882">
    <property type="component" value="Unassembled WGS sequence"/>
</dbReference>
<accession>A0A2W7REJ4</accession>
<evidence type="ECO:0000256" key="1">
    <source>
        <dbReference type="ARBA" id="ARBA00022729"/>
    </source>
</evidence>
<dbReference type="Pfam" id="PF01551">
    <property type="entry name" value="Peptidase_M23"/>
    <property type="match status" value="1"/>
</dbReference>
<dbReference type="InterPro" id="IPR050570">
    <property type="entry name" value="Cell_wall_metabolism_enzyme"/>
</dbReference>
<dbReference type="AlphaFoldDB" id="A0A2W7REJ4"/>
<feature type="compositionally biased region" description="Polar residues" evidence="2">
    <location>
        <begin position="59"/>
        <end position="77"/>
    </location>
</feature>